<dbReference type="AlphaFoldDB" id="A0ABD1SKQ8"/>
<sequence length="243" mass="27663">MAPKRNTTKKRSNHKGTRKFSSGKMKKTEISKSTRTEKKKTMVSVPEGNKHIPEEEVDDSENEDNIHLLHHSVRHSGKNKDLSSRSEPVEEQINVTSSLYVPGVQNVTDDIQPVDCHDVSDMQNEQVANKEHIPTENEKQIIQLVDSRHKLVLINERGTTLVNSSKKRKMVSQLKDFATGVVYEPKSPYDDDELEHDIVFSEEDLRKIDESIVTIRSSDQSNDHTLTTSYSHSLTEISFNVVD</sequence>
<feature type="compositionally biased region" description="Basic residues" evidence="1">
    <location>
        <begin position="1"/>
        <end position="18"/>
    </location>
</feature>
<feature type="region of interest" description="Disordered" evidence="1">
    <location>
        <begin position="1"/>
        <end position="61"/>
    </location>
</feature>
<evidence type="ECO:0000313" key="3">
    <source>
        <dbReference type="Proteomes" id="UP001604277"/>
    </source>
</evidence>
<organism evidence="2 3">
    <name type="scientific">Forsythia ovata</name>
    <dbReference type="NCBI Taxonomy" id="205694"/>
    <lineage>
        <taxon>Eukaryota</taxon>
        <taxon>Viridiplantae</taxon>
        <taxon>Streptophyta</taxon>
        <taxon>Embryophyta</taxon>
        <taxon>Tracheophyta</taxon>
        <taxon>Spermatophyta</taxon>
        <taxon>Magnoliopsida</taxon>
        <taxon>eudicotyledons</taxon>
        <taxon>Gunneridae</taxon>
        <taxon>Pentapetalae</taxon>
        <taxon>asterids</taxon>
        <taxon>lamiids</taxon>
        <taxon>Lamiales</taxon>
        <taxon>Oleaceae</taxon>
        <taxon>Forsythieae</taxon>
        <taxon>Forsythia</taxon>
    </lineage>
</organism>
<dbReference type="EMBL" id="JBFOLJ010000010">
    <property type="protein sequence ID" value="KAL2501312.1"/>
    <property type="molecule type" value="Genomic_DNA"/>
</dbReference>
<reference evidence="3" key="1">
    <citation type="submission" date="2024-07" db="EMBL/GenBank/DDBJ databases">
        <title>Two chromosome-level genome assemblies of Korean endemic species Abeliophyllum distichum and Forsythia ovata (Oleaceae).</title>
        <authorList>
            <person name="Jang H."/>
        </authorList>
    </citation>
    <scope>NUCLEOTIDE SEQUENCE [LARGE SCALE GENOMIC DNA]</scope>
</reference>
<evidence type="ECO:0000256" key="1">
    <source>
        <dbReference type="SAM" id="MobiDB-lite"/>
    </source>
</evidence>
<keyword evidence="3" id="KW-1185">Reference proteome</keyword>
<proteinExistence type="predicted"/>
<gene>
    <name evidence="2" type="ORF">Fot_35160</name>
</gene>
<comment type="caution">
    <text evidence="2">The sequence shown here is derived from an EMBL/GenBank/DDBJ whole genome shotgun (WGS) entry which is preliminary data.</text>
</comment>
<name>A0ABD1SKQ8_9LAMI</name>
<dbReference type="Proteomes" id="UP001604277">
    <property type="component" value="Unassembled WGS sequence"/>
</dbReference>
<accession>A0ABD1SKQ8</accession>
<evidence type="ECO:0000313" key="2">
    <source>
        <dbReference type="EMBL" id="KAL2501312.1"/>
    </source>
</evidence>
<feature type="compositionally biased region" description="Basic and acidic residues" evidence="1">
    <location>
        <begin position="26"/>
        <end position="40"/>
    </location>
</feature>
<protein>
    <submittedName>
        <fullName evidence="2">Uncharacterized protein</fullName>
    </submittedName>
</protein>